<reference evidence="2 3" key="1">
    <citation type="submission" date="2016-11" db="EMBL/GenBank/DDBJ databases">
        <authorList>
            <person name="Jaros S."/>
            <person name="Januszkiewicz K."/>
            <person name="Wedrychowicz H."/>
        </authorList>
    </citation>
    <scope>NUCLEOTIDE SEQUENCE [LARGE SCALE GENOMIC DNA]</scope>
    <source>
        <strain evidence="2 3">DSM 21986</strain>
    </source>
</reference>
<gene>
    <name evidence="2" type="ORF">SAMN05443144_1526</name>
</gene>
<accession>A0A1M5M6V1</accession>
<feature type="domain" description="VOC" evidence="1">
    <location>
        <begin position="4"/>
        <end position="133"/>
    </location>
</feature>
<dbReference type="STRING" id="1194090.SAMN05443144_1526"/>
<name>A0A1M5M6V1_9BACT</name>
<dbReference type="Proteomes" id="UP000184041">
    <property type="component" value="Unassembled WGS sequence"/>
</dbReference>
<dbReference type="InterPro" id="IPR004360">
    <property type="entry name" value="Glyas_Fos-R_dOase_dom"/>
</dbReference>
<dbReference type="PANTHER" id="PTHR36503:SF2">
    <property type="entry name" value="BLR2408 PROTEIN"/>
    <property type="match status" value="1"/>
</dbReference>
<keyword evidence="3" id="KW-1185">Reference proteome</keyword>
<sequence>MKTKKIWANLSVKDLERTHGFYTKLGFKPNGKFSKENGLVSFLVGQDEFVVHFFLEENLKPAMGGEIADLENGNEVMFTLSADSREEVDGWAKEVKKAGGTLFSKPQTMQGNKNWYGCGFADPDGHKWNVFYNGK</sequence>
<dbReference type="OrthoDB" id="669651at2"/>
<evidence type="ECO:0000313" key="2">
    <source>
        <dbReference type="EMBL" id="SHG72975.1"/>
    </source>
</evidence>
<dbReference type="Gene3D" id="3.10.180.10">
    <property type="entry name" value="2,3-Dihydroxybiphenyl 1,2-Dioxygenase, domain 1"/>
    <property type="match status" value="1"/>
</dbReference>
<dbReference type="InterPro" id="IPR029068">
    <property type="entry name" value="Glyas_Bleomycin-R_OHBP_Dase"/>
</dbReference>
<dbReference type="PANTHER" id="PTHR36503">
    <property type="entry name" value="BLR2520 PROTEIN"/>
    <property type="match status" value="1"/>
</dbReference>
<dbReference type="RefSeq" id="WP_073068758.1">
    <property type="nucleotide sequence ID" value="NZ_FQUS01000052.1"/>
</dbReference>
<dbReference type="PROSITE" id="PS51819">
    <property type="entry name" value="VOC"/>
    <property type="match status" value="1"/>
</dbReference>
<protein>
    <recommendedName>
        <fullName evidence="1">VOC domain-containing protein</fullName>
    </recommendedName>
</protein>
<evidence type="ECO:0000313" key="3">
    <source>
        <dbReference type="Proteomes" id="UP000184041"/>
    </source>
</evidence>
<dbReference type="InterPro" id="IPR037523">
    <property type="entry name" value="VOC_core"/>
</dbReference>
<dbReference type="Pfam" id="PF00903">
    <property type="entry name" value="Glyoxalase"/>
    <property type="match status" value="1"/>
</dbReference>
<dbReference type="EMBL" id="FQUS01000052">
    <property type="protein sequence ID" value="SHG72975.1"/>
    <property type="molecule type" value="Genomic_DNA"/>
</dbReference>
<proteinExistence type="predicted"/>
<dbReference type="AlphaFoldDB" id="A0A1M5M6V1"/>
<dbReference type="SUPFAM" id="SSF54593">
    <property type="entry name" value="Glyoxalase/Bleomycin resistance protein/Dihydroxybiphenyl dioxygenase"/>
    <property type="match status" value="1"/>
</dbReference>
<organism evidence="2 3">
    <name type="scientific">Fodinibius roseus</name>
    <dbReference type="NCBI Taxonomy" id="1194090"/>
    <lineage>
        <taxon>Bacteria</taxon>
        <taxon>Pseudomonadati</taxon>
        <taxon>Balneolota</taxon>
        <taxon>Balneolia</taxon>
        <taxon>Balneolales</taxon>
        <taxon>Balneolaceae</taxon>
        <taxon>Fodinibius</taxon>
    </lineage>
</organism>
<evidence type="ECO:0000259" key="1">
    <source>
        <dbReference type="PROSITE" id="PS51819"/>
    </source>
</evidence>